<dbReference type="GO" id="GO:0000221">
    <property type="term" value="C:vacuolar proton-transporting V-type ATPase, V1 domain"/>
    <property type="evidence" value="ECO:0007669"/>
    <property type="project" value="TreeGrafter"/>
</dbReference>
<dbReference type="PANTHER" id="PTHR10137">
    <property type="entry name" value="V-TYPE PROTON ATPASE SUBUNIT C"/>
    <property type="match status" value="1"/>
</dbReference>
<organism evidence="6">
    <name type="scientific">Chaetoceros debilis</name>
    <dbReference type="NCBI Taxonomy" id="122233"/>
    <lineage>
        <taxon>Eukaryota</taxon>
        <taxon>Sar</taxon>
        <taxon>Stramenopiles</taxon>
        <taxon>Ochrophyta</taxon>
        <taxon>Bacillariophyta</taxon>
        <taxon>Coscinodiscophyceae</taxon>
        <taxon>Chaetocerotophycidae</taxon>
        <taxon>Chaetocerotales</taxon>
        <taxon>Chaetocerotaceae</taxon>
        <taxon>Chaetoceros</taxon>
    </lineage>
</organism>
<evidence type="ECO:0000313" key="6">
    <source>
        <dbReference type="EMBL" id="CAE0460353.1"/>
    </source>
</evidence>
<dbReference type="Pfam" id="PF03223">
    <property type="entry name" value="V-ATPase_C"/>
    <property type="match status" value="1"/>
</dbReference>
<dbReference type="GO" id="GO:0046961">
    <property type="term" value="F:proton-transporting ATPase activity, rotational mechanism"/>
    <property type="evidence" value="ECO:0007669"/>
    <property type="project" value="InterPro"/>
</dbReference>
<comment type="subunit">
    <text evidence="5">V-ATPase is a heteromultimeric enzyme composed of a peripheral catalytic V1 complex (components A to H) attached to an integral membrane V0 proton pore complex.</text>
</comment>
<evidence type="ECO:0000256" key="3">
    <source>
        <dbReference type="ARBA" id="ARBA00022781"/>
    </source>
</evidence>
<evidence type="ECO:0000256" key="2">
    <source>
        <dbReference type="ARBA" id="ARBA00022448"/>
    </source>
</evidence>
<reference evidence="6" key="1">
    <citation type="submission" date="2021-01" db="EMBL/GenBank/DDBJ databases">
        <authorList>
            <person name="Corre E."/>
            <person name="Pelletier E."/>
            <person name="Niang G."/>
            <person name="Scheremetjew M."/>
            <person name="Finn R."/>
            <person name="Kale V."/>
            <person name="Holt S."/>
            <person name="Cochrane G."/>
            <person name="Meng A."/>
            <person name="Brown T."/>
            <person name="Cohen L."/>
        </authorList>
    </citation>
    <scope>NUCLEOTIDE SEQUENCE</scope>
    <source>
        <strain evidence="6">MM31A-1</strain>
    </source>
</reference>
<dbReference type="CDD" id="cd14785">
    <property type="entry name" value="V-ATPase_C"/>
    <property type="match status" value="1"/>
</dbReference>
<keyword evidence="2 5" id="KW-0813">Transport</keyword>
<evidence type="ECO:0000256" key="5">
    <source>
        <dbReference type="RuleBase" id="RU364010"/>
    </source>
</evidence>
<evidence type="ECO:0000256" key="4">
    <source>
        <dbReference type="ARBA" id="ARBA00023065"/>
    </source>
</evidence>
<dbReference type="InterPro" id="IPR004907">
    <property type="entry name" value="ATPase_V1-cplx_csu"/>
</dbReference>
<name>A0A7S3PZ90_9STRA</name>
<protein>
    <recommendedName>
        <fullName evidence="5">V-type proton ATPase subunit C</fullName>
    </recommendedName>
</protein>
<evidence type="ECO:0000256" key="1">
    <source>
        <dbReference type="ARBA" id="ARBA00006138"/>
    </source>
</evidence>
<keyword evidence="3 5" id="KW-0375">Hydrogen ion transport</keyword>
<dbReference type="EMBL" id="HBIO01007012">
    <property type="protein sequence ID" value="CAE0460353.1"/>
    <property type="molecule type" value="Transcribed_RNA"/>
</dbReference>
<proteinExistence type="inferred from homology"/>
<keyword evidence="4 5" id="KW-0406">Ion transport</keyword>
<dbReference type="Gene3D" id="1.20.1460.10">
    <property type="entry name" value="subunit c (vma5p) of the yeast v-atpase, domain 2"/>
    <property type="match status" value="2"/>
</dbReference>
<gene>
    <name evidence="6" type="ORF">CDEB00056_LOCUS5194</name>
</gene>
<sequence length="423" mass="47278">MSYQIVAISNERGPSERAYDKLEKAAASSNAKYAEIFRFEVPSLMVGTLDSLISLSDEMSKTDALIESIVRKVEKTGQELSTITGKKSELSVGGVPAKRYIQQFAWDYAKYPNRRPLKELVSLISGGVSAIDEELKQLGTSFADKMAALAEAKRKKTGNLMAIDLNDVLTADVMRNIQVHDTEYLKTLFVAVPKGAEEDFTLNVEQIASNLVGFGGPDWSNNPKDLGAAVKYGNLVDRHQKRGSPVVPGSIKLVKEDAESTLFSVTILKSQYEPGYYEGDEFIAGTKVDFEEEFVKACREKRFIVRQFEYDPNQASNSAMAMEQLQVEVDGMRSGLTRWCKTHFGEAFVAWMHIKVIRVFVESVLRYGLPVDFTAVLFKAMKNKDDELTAALDKAFGDTSEQEKDEDLEGDEYHDFVLLKFDP</sequence>
<comment type="function">
    <text evidence="5">Subunit of the V1 complex of vacuolar(H+)-ATPase (V-ATPase), a multisubunit enzyme composed of a peripheral complex (V1) that hydrolyzes ATP and a membrane integral complex (V0) that translocates protons. V-ATPase is responsible for acidifying and maintaining the pH of intracellular compartments and in some cell types, is targeted to the plasma membrane, where it is responsible for acidifying the extracellular environment. Subunit C is necessary for the assembly of the catalytic sector of the enzyme and is likely to have a specific function in its catalytic activity.</text>
</comment>
<dbReference type="InterPro" id="IPR036132">
    <property type="entry name" value="Vac_ATP_synth_c_sf"/>
</dbReference>
<dbReference type="AlphaFoldDB" id="A0A7S3PZ90"/>
<dbReference type="SUPFAM" id="SSF118203">
    <property type="entry name" value="Vacuolar ATP synthase subunit C"/>
    <property type="match status" value="1"/>
</dbReference>
<comment type="similarity">
    <text evidence="1 5">Belongs to the V-ATPase C subunit family.</text>
</comment>
<dbReference type="PANTHER" id="PTHR10137:SF0">
    <property type="entry name" value="V-TYPE PROTON ATPASE SUBUNIT C"/>
    <property type="match status" value="1"/>
</dbReference>
<accession>A0A7S3PZ90</accession>